<reference evidence="2 3" key="1">
    <citation type="submission" date="2024-02" db="EMBL/GenBank/DDBJ databases">
        <authorList>
            <person name="Chen Y."/>
            <person name="Shah S."/>
            <person name="Dougan E. K."/>
            <person name="Thang M."/>
            <person name="Chan C."/>
        </authorList>
    </citation>
    <scope>NUCLEOTIDE SEQUENCE [LARGE SCALE GENOMIC DNA]</scope>
</reference>
<sequence length="425" mass="47949">MQNGLKTQAHTARTTAIEDTLWCHKVWKGYLSDQLRSMVADDTVLFLRALTYYVVAEESAIERPKKGPAVGYVVESPQDPESYAPEEEDEKKCPSFWAFPEWKAFAEAFDMMLISFDQGPMGHERRKPGYKSGGYEAAGGLKKALLAAVEMFLEGRRAARLTRDQWEAHLKNDHQPFRKECRTCLETAGRQRMHKRVTHPHAYTLSFDLGGPFEVGRDQGGNYGGKARYMVVGVYTLPITPEGDALLKPADEGERQEAEGELLPVEEAADGAGEDARGERSRQMAQWCMHRDLYRTFTDGDSWQMNGRAEAEVGTISRQTKTLLSQAGEEQEAEAQPTTSGLARVRWHGRAWRVEGAQVFHVRRDCSAIRHSNLVLEIQKCSACWGRNEMDTTGEMVVADGTGHRRDLPHRVDEGRTLRPCERCR</sequence>
<evidence type="ECO:0000256" key="1">
    <source>
        <dbReference type="SAM" id="MobiDB-lite"/>
    </source>
</evidence>
<accession>A0ABP0KQW1</accession>
<name>A0ABP0KQW1_9DINO</name>
<proteinExistence type="predicted"/>
<feature type="region of interest" description="Disordered" evidence="1">
    <location>
        <begin position="250"/>
        <end position="280"/>
    </location>
</feature>
<dbReference type="Proteomes" id="UP001642464">
    <property type="component" value="Unassembled WGS sequence"/>
</dbReference>
<organism evidence="2 3">
    <name type="scientific">Durusdinium trenchii</name>
    <dbReference type="NCBI Taxonomy" id="1381693"/>
    <lineage>
        <taxon>Eukaryota</taxon>
        <taxon>Sar</taxon>
        <taxon>Alveolata</taxon>
        <taxon>Dinophyceae</taxon>
        <taxon>Suessiales</taxon>
        <taxon>Symbiodiniaceae</taxon>
        <taxon>Durusdinium</taxon>
    </lineage>
</organism>
<comment type="caution">
    <text evidence="2">The sequence shown here is derived from an EMBL/GenBank/DDBJ whole genome shotgun (WGS) entry which is preliminary data.</text>
</comment>
<evidence type="ECO:0000313" key="3">
    <source>
        <dbReference type="Proteomes" id="UP001642464"/>
    </source>
</evidence>
<gene>
    <name evidence="2" type="ORF">SCF082_LOCUS18578</name>
</gene>
<dbReference type="EMBL" id="CAXAMM010012448">
    <property type="protein sequence ID" value="CAK9028952.1"/>
    <property type="molecule type" value="Genomic_DNA"/>
</dbReference>
<protein>
    <submittedName>
        <fullName evidence="2">Retrovirus-related Pol polyprotein from transposon TNT 1-94</fullName>
    </submittedName>
</protein>
<keyword evidence="3" id="KW-1185">Reference proteome</keyword>
<evidence type="ECO:0000313" key="2">
    <source>
        <dbReference type="EMBL" id="CAK9028952.1"/>
    </source>
</evidence>